<evidence type="ECO:0000313" key="3">
    <source>
        <dbReference type="Proteomes" id="UP000632659"/>
    </source>
</evidence>
<dbReference type="RefSeq" id="WP_154824658.1">
    <property type="nucleotide sequence ID" value="NZ_JACRTL010000001.1"/>
</dbReference>
<keyword evidence="3" id="KW-1185">Reference proteome</keyword>
<name>A0A8J6TTI4_9FIRM</name>
<keyword evidence="1" id="KW-1133">Transmembrane helix</keyword>
<evidence type="ECO:0000313" key="2">
    <source>
        <dbReference type="EMBL" id="MBC8609808.1"/>
    </source>
</evidence>
<dbReference type="EMBL" id="JACRTL010000001">
    <property type="protein sequence ID" value="MBC8609808.1"/>
    <property type="molecule type" value="Genomic_DNA"/>
</dbReference>
<comment type="caution">
    <text evidence="2">The sequence shown here is derived from an EMBL/GenBank/DDBJ whole genome shotgun (WGS) entry which is preliminary data.</text>
</comment>
<evidence type="ECO:0000256" key="1">
    <source>
        <dbReference type="SAM" id="Phobius"/>
    </source>
</evidence>
<dbReference type="Proteomes" id="UP000632659">
    <property type="component" value="Unassembled WGS sequence"/>
</dbReference>
<reference evidence="2" key="1">
    <citation type="submission" date="2020-08" db="EMBL/GenBank/DDBJ databases">
        <title>Genome public.</title>
        <authorList>
            <person name="Liu C."/>
            <person name="Sun Q."/>
        </authorList>
    </citation>
    <scope>NUCLEOTIDE SEQUENCE</scope>
    <source>
        <strain evidence="2">NSJ-15</strain>
    </source>
</reference>
<proteinExistence type="predicted"/>
<accession>A0A8J6TTI4</accession>
<feature type="transmembrane region" description="Helical" evidence="1">
    <location>
        <begin position="39"/>
        <end position="68"/>
    </location>
</feature>
<feature type="transmembrane region" description="Helical" evidence="1">
    <location>
        <begin position="138"/>
        <end position="167"/>
    </location>
</feature>
<dbReference type="AlphaFoldDB" id="A0A8J6TTI4"/>
<protein>
    <submittedName>
        <fullName evidence="2">Uncharacterized protein</fullName>
    </submittedName>
</protein>
<organism evidence="2 3">
    <name type="scientific">Massiliimalia timonensis</name>
    <dbReference type="NCBI Taxonomy" id="1987501"/>
    <lineage>
        <taxon>Bacteria</taxon>
        <taxon>Bacillati</taxon>
        <taxon>Bacillota</taxon>
        <taxon>Clostridia</taxon>
        <taxon>Eubacteriales</taxon>
        <taxon>Oscillospiraceae</taxon>
        <taxon>Massiliimalia</taxon>
    </lineage>
</organism>
<keyword evidence="1" id="KW-0812">Transmembrane</keyword>
<gene>
    <name evidence="2" type="ORF">H8702_01560</name>
</gene>
<sequence length="178" mass="19853">MKQSLRIALGGIVSCLSLVMMFFTGVFPFAEYALPAISGVLLTVLVIEFGFRSALIAFAAVSFLSLVVTPNKEAVVLFIAFLGYYPIVKGKIETLRQKAVQWVVKFALFNAAAVVSYCVMIYVLGMSEVMQDFEMLKVGVWILLVLGNAVFFLYDIAVTRLISMYIFHIKPKYLSKIH</sequence>
<feature type="transmembrane region" description="Helical" evidence="1">
    <location>
        <begin position="102"/>
        <end position="126"/>
    </location>
</feature>
<keyword evidence="1" id="KW-0472">Membrane</keyword>
<feature type="transmembrane region" description="Helical" evidence="1">
    <location>
        <begin position="6"/>
        <end position="27"/>
    </location>
</feature>